<evidence type="ECO:0000313" key="4">
    <source>
        <dbReference type="EMBL" id="EGI76372.1"/>
    </source>
</evidence>
<organism evidence="4 5">
    <name type="scientific">Hylemonella gracilis ATCC 19624</name>
    <dbReference type="NCBI Taxonomy" id="887062"/>
    <lineage>
        <taxon>Bacteria</taxon>
        <taxon>Pseudomonadati</taxon>
        <taxon>Pseudomonadota</taxon>
        <taxon>Betaproteobacteria</taxon>
        <taxon>Burkholderiales</taxon>
        <taxon>Comamonadaceae</taxon>
        <taxon>Hylemonella</taxon>
    </lineage>
</organism>
<dbReference type="STRING" id="887062.HGR_11598"/>
<dbReference type="NCBIfam" id="TIGR00730">
    <property type="entry name" value="Rossman fold protein, TIGR00730 family"/>
    <property type="match status" value="1"/>
</dbReference>
<evidence type="ECO:0000256" key="3">
    <source>
        <dbReference type="RuleBase" id="RU363015"/>
    </source>
</evidence>
<evidence type="ECO:0000313" key="5">
    <source>
        <dbReference type="Proteomes" id="UP000016368"/>
    </source>
</evidence>
<dbReference type="InterPro" id="IPR005269">
    <property type="entry name" value="LOG"/>
</dbReference>
<keyword evidence="5" id="KW-1185">Reference proteome</keyword>
<sequence length="213" mass="23511">MPTPLNTMNSTQEPHFSLCVYCGSRPGADPRQIELARIVGRWIGRHGGQLVYGGGRAGLMGAVAEATLQAGGRVIGIIPEALVEREWAYTDCTELHIVSTMHERKRMMAERSDAFLALPGGIGTFEELFEVWTWRQLGYHDKPIGIVNAHGYYDGLLSFLKHCVTQGLMDQRQMDLIDSESAVESDDELVALLRRLIQAAGWSQDSAALGRVI</sequence>
<evidence type="ECO:0000256" key="1">
    <source>
        <dbReference type="ARBA" id="ARBA00000274"/>
    </source>
</evidence>
<evidence type="ECO:0000256" key="2">
    <source>
        <dbReference type="ARBA" id="ARBA00006763"/>
    </source>
</evidence>
<accession>F3KV34</accession>
<dbReference type="PANTHER" id="PTHR31223">
    <property type="entry name" value="LOG FAMILY PROTEIN YJL055W"/>
    <property type="match status" value="1"/>
</dbReference>
<comment type="catalytic activity">
    <reaction evidence="1">
        <text>AMP + H2O = D-ribose 5-phosphate + adenine</text>
        <dbReference type="Rhea" id="RHEA:20129"/>
        <dbReference type="ChEBI" id="CHEBI:15377"/>
        <dbReference type="ChEBI" id="CHEBI:16708"/>
        <dbReference type="ChEBI" id="CHEBI:78346"/>
        <dbReference type="ChEBI" id="CHEBI:456215"/>
        <dbReference type="EC" id="3.2.2.4"/>
    </reaction>
</comment>
<dbReference type="AlphaFoldDB" id="F3KV34"/>
<keyword evidence="3" id="KW-0203">Cytokinin biosynthesis</keyword>
<dbReference type="SUPFAM" id="SSF102405">
    <property type="entry name" value="MCP/YpsA-like"/>
    <property type="match status" value="1"/>
</dbReference>
<reference evidence="4 5" key="1">
    <citation type="journal article" date="2011" name="EMBO J.">
        <title>Structural diversity of bacterial flagellar motors.</title>
        <authorList>
            <person name="Chen S."/>
            <person name="Beeby M."/>
            <person name="Murphy G.E."/>
            <person name="Leadbetter J.R."/>
            <person name="Hendrixson D.R."/>
            <person name="Briegel A."/>
            <person name="Li Z."/>
            <person name="Shi J."/>
            <person name="Tocheva E.I."/>
            <person name="Muller A."/>
            <person name="Dobro M.J."/>
            <person name="Jensen G.J."/>
        </authorList>
    </citation>
    <scope>NUCLEOTIDE SEQUENCE [LARGE SCALE GENOMIC DNA]</scope>
    <source>
        <strain evidence="4 5">ATCC 19624</strain>
    </source>
</reference>
<protein>
    <recommendedName>
        <fullName evidence="3">Cytokinin riboside 5'-monophosphate phosphoribohydrolase</fullName>
        <ecNumber evidence="3">3.2.2.n1</ecNumber>
    </recommendedName>
</protein>
<name>F3KV34_9BURK</name>
<dbReference type="GO" id="GO:0005829">
    <property type="term" value="C:cytosol"/>
    <property type="evidence" value="ECO:0007669"/>
    <property type="project" value="TreeGrafter"/>
</dbReference>
<comment type="similarity">
    <text evidence="2 3">Belongs to the LOG family.</text>
</comment>
<dbReference type="Gene3D" id="3.40.50.450">
    <property type="match status" value="1"/>
</dbReference>
<comment type="caution">
    <text evidence="4">The sequence shown here is derived from an EMBL/GenBank/DDBJ whole genome shotgun (WGS) entry which is preliminary data.</text>
</comment>
<dbReference type="Proteomes" id="UP000016368">
    <property type="component" value="Unassembled WGS sequence"/>
</dbReference>
<dbReference type="EMBL" id="AEGR01000069">
    <property type="protein sequence ID" value="EGI76372.1"/>
    <property type="molecule type" value="Genomic_DNA"/>
</dbReference>
<dbReference type="Pfam" id="PF03641">
    <property type="entry name" value="Lysine_decarbox"/>
    <property type="match status" value="1"/>
</dbReference>
<dbReference type="InterPro" id="IPR031100">
    <property type="entry name" value="LOG_fam"/>
</dbReference>
<dbReference type="GO" id="GO:0008714">
    <property type="term" value="F:AMP nucleosidase activity"/>
    <property type="evidence" value="ECO:0007669"/>
    <property type="project" value="UniProtKB-EC"/>
</dbReference>
<dbReference type="GO" id="GO:0009691">
    <property type="term" value="P:cytokinin biosynthetic process"/>
    <property type="evidence" value="ECO:0007669"/>
    <property type="project" value="UniProtKB-UniRule"/>
</dbReference>
<proteinExistence type="inferred from homology"/>
<keyword evidence="3" id="KW-0378">Hydrolase</keyword>
<gene>
    <name evidence="4" type="ORF">HGR_11598</name>
</gene>
<dbReference type="PANTHER" id="PTHR31223:SF70">
    <property type="entry name" value="LOG FAMILY PROTEIN YJL055W"/>
    <property type="match status" value="1"/>
</dbReference>
<dbReference type="eggNOG" id="COG1611">
    <property type="taxonomic scope" value="Bacteria"/>
</dbReference>
<dbReference type="EC" id="3.2.2.n1" evidence="3"/>